<evidence type="ECO:0000313" key="2">
    <source>
        <dbReference type="Proteomes" id="UP001497516"/>
    </source>
</evidence>
<organism evidence="1 2">
    <name type="scientific">Linum trigynum</name>
    <dbReference type="NCBI Taxonomy" id="586398"/>
    <lineage>
        <taxon>Eukaryota</taxon>
        <taxon>Viridiplantae</taxon>
        <taxon>Streptophyta</taxon>
        <taxon>Embryophyta</taxon>
        <taxon>Tracheophyta</taxon>
        <taxon>Spermatophyta</taxon>
        <taxon>Magnoliopsida</taxon>
        <taxon>eudicotyledons</taxon>
        <taxon>Gunneridae</taxon>
        <taxon>Pentapetalae</taxon>
        <taxon>rosids</taxon>
        <taxon>fabids</taxon>
        <taxon>Malpighiales</taxon>
        <taxon>Linaceae</taxon>
        <taxon>Linum</taxon>
    </lineage>
</organism>
<dbReference type="Proteomes" id="UP001497516">
    <property type="component" value="Chromosome 4"/>
</dbReference>
<name>A0AAV2E7E6_9ROSI</name>
<proteinExistence type="predicted"/>
<reference evidence="1 2" key="1">
    <citation type="submission" date="2024-04" db="EMBL/GenBank/DDBJ databases">
        <authorList>
            <person name="Fracassetti M."/>
        </authorList>
    </citation>
    <scope>NUCLEOTIDE SEQUENCE [LARGE SCALE GENOMIC DNA]</scope>
</reference>
<keyword evidence="2" id="KW-1185">Reference proteome</keyword>
<dbReference type="EMBL" id="OZ034817">
    <property type="protein sequence ID" value="CAL1381856.1"/>
    <property type="molecule type" value="Genomic_DNA"/>
</dbReference>
<protein>
    <submittedName>
        <fullName evidence="1">Uncharacterized protein</fullName>
    </submittedName>
</protein>
<accession>A0AAV2E7E6</accession>
<evidence type="ECO:0000313" key="1">
    <source>
        <dbReference type="EMBL" id="CAL1381856.1"/>
    </source>
</evidence>
<dbReference type="AlphaFoldDB" id="A0AAV2E7E6"/>
<gene>
    <name evidence="1" type="ORF">LTRI10_LOCUS23210</name>
</gene>
<sequence length="70" mass="7933">MGEGSKLRRRLRQVGQRVEKRALSDSSPRWCLPAQSSVESLRLPNPPPYPRQPAWPSPCCRATEPFAMQS</sequence>